<dbReference type="InterPro" id="IPR016157">
    <property type="entry name" value="Cullin_CS"/>
</dbReference>
<name>T1KPL7_TETUR</name>
<keyword evidence="6" id="KW-0832">Ubl conjugation</keyword>
<protein>
    <recommendedName>
        <fullName evidence="7">Cullin-1</fullName>
    </recommendedName>
</protein>
<feature type="domain" description="Cullin family profile" evidence="11">
    <location>
        <begin position="418"/>
        <end position="646"/>
    </location>
</feature>
<evidence type="ECO:0000256" key="10">
    <source>
        <dbReference type="SAM" id="Coils"/>
    </source>
</evidence>
<dbReference type="eggNOG" id="KOG2166">
    <property type="taxonomic scope" value="Eukaryota"/>
</dbReference>
<evidence type="ECO:0000256" key="3">
    <source>
        <dbReference type="ARBA" id="ARBA00022481"/>
    </source>
</evidence>
<dbReference type="InterPro" id="IPR016158">
    <property type="entry name" value="Cullin_homology"/>
</dbReference>
<dbReference type="PANTHER" id="PTHR11932">
    <property type="entry name" value="CULLIN"/>
    <property type="match status" value="1"/>
</dbReference>
<dbReference type="GO" id="GO:0010564">
    <property type="term" value="P:regulation of cell cycle process"/>
    <property type="evidence" value="ECO:0007669"/>
    <property type="project" value="UniProtKB-ARBA"/>
</dbReference>
<comment type="pathway">
    <text evidence="1">Protein modification; protein ubiquitination.</text>
</comment>
<keyword evidence="13" id="KW-1185">Reference proteome</keyword>
<dbReference type="Proteomes" id="UP000015104">
    <property type="component" value="Unassembled WGS sequence"/>
</dbReference>
<dbReference type="Gene3D" id="4.10.1030.10">
    <property type="entry name" value="Ring Box Chain A, domain 5"/>
    <property type="match status" value="1"/>
</dbReference>
<dbReference type="GO" id="GO:0019005">
    <property type="term" value="C:SCF ubiquitin ligase complex"/>
    <property type="evidence" value="ECO:0007669"/>
    <property type="project" value="UniProtKB-ARBA"/>
</dbReference>
<evidence type="ECO:0000256" key="7">
    <source>
        <dbReference type="ARBA" id="ARBA00069612"/>
    </source>
</evidence>
<dbReference type="InterPro" id="IPR045093">
    <property type="entry name" value="Cullin"/>
</dbReference>
<proteinExistence type="inferred from homology"/>
<sequence>MASSTVPGGSKNADLDGIWDDLKSGIEQVYIHKTENMSKNRYMELYTHVYNYCTSVHPQGSQRSPIGSIGAKNKKAPAQGGAHFVGYELYKRLKDFLRDYLTKVLHEGIDKMDENVLAFYTQQWQEYDFSSRVLNGICSYLNRHWVKRECDEGIKGIHEIYQLALYTWRDCLFEPLNQQVTNAVLKLIEKERNGETINTRLVSGVISSYVDLGLNDNKPAGKGPNLSLYKERFESKFLEDTERYYNRESTEFLRQNAVTEYMKKAEQRLQEEEKRVATYLHETTQAPLAKTCEKVLIEKHLEIFHSEFQNMLNGDKNEDLRRMFQLVSRIPDGLGELKNLLEKHITDQGLAAIDRISDSAMNDPRLYVTTILGVHQKYNHLVNTSFNNESGFVAALDKACGKFINNNSLTKIANSSSKSPELLAKYCDFLLKKSSKNAEESELEDLLNQVMVVFKYIEDKDVFQKFYSKMLAKRLVGHMSASDDSEESMISKLKQACGYEYTSKLQRMFQDIGVSKGLNEQFQQHLKNSKESLDLDFSIQVLSSGSWPFQQSFTFALPHELERSVQRFTSFYSGQHSGRKLHWLYNMSKGELSTNCFKNKYTLQASTFQMAVLLQYNTADSYTLQQLCDCTQIKMDVLVQVIHILLKVRLLTCDDISVIQSETNEDETEGLTANSVISLYTGYKNKKLRVNINVPMKTEYKQEQEKTHKHIEEDRKLVIQAAIVRIMKMRKKLKHQQLLAEVLEQLKSRFKPSVPVIKKCIDILIEKEYLERTDNSKDTYNYLA</sequence>
<dbReference type="FunFam" id="1.10.10.10:FF:000014">
    <property type="entry name" value="Cullin 1"/>
    <property type="match status" value="1"/>
</dbReference>
<evidence type="ECO:0000256" key="4">
    <source>
        <dbReference type="ARBA" id="ARBA00022499"/>
    </source>
</evidence>
<dbReference type="Pfam" id="PF00888">
    <property type="entry name" value="Cullin"/>
    <property type="match status" value="1"/>
</dbReference>
<dbReference type="SMART" id="SM00884">
    <property type="entry name" value="Cullin_Nedd8"/>
    <property type="match status" value="1"/>
</dbReference>
<dbReference type="Pfam" id="PF26557">
    <property type="entry name" value="Cullin_AB"/>
    <property type="match status" value="1"/>
</dbReference>
<organism evidence="12 13">
    <name type="scientific">Tetranychus urticae</name>
    <name type="common">Two-spotted spider mite</name>
    <dbReference type="NCBI Taxonomy" id="32264"/>
    <lineage>
        <taxon>Eukaryota</taxon>
        <taxon>Metazoa</taxon>
        <taxon>Ecdysozoa</taxon>
        <taxon>Arthropoda</taxon>
        <taxon>Chelicerata</taxon>
        <taxon>Arachnida</taxon>
        <taxon>Acari</taxon>
        <taxon>Acariformes</taxon>
        <taxon>Trombidiformes</taxon>
        <taxon>Prostigmata</taxon>
        <taxon>Eleutherengona</taxon>
        <taxon>Raphignathae</taxon>
        <taxon>Tetranychoidea</taxon>
        <taxon>Tetranychidae</taxon>
        <taxon>Tetranychus</taxon>
    </lineage>
</organism>
<dbReference type="STRING" id="32264.T1KPL7"/>
<dbReference type="Gene3D" id="1.10.10.10">
    <property type="entry name" value="Winged helix-like DNA-binding domain superfamily/Winged helix DNA-binding domain"/>
    <property type="match status" value="2"/>
</dbReference>
<dbReference type="GO" id="GO:0031146">
    <property type="term" value="P:SCF-dependent proteasomal ubiquitin-dependent protein catabolic process"/>
    <property type="evidence" value="ECO:0007669"/>
    <property type="project" value="UniProtKB-ARBA"/>
</dbReference>
<evidence type="ECO:0000259" key="11">
    <source>
        <dbReference type="PROSITE" id="PS50069"/>
    </source>
</evidence>
<dbReference type="PROSITE" id="PS01256">
    <property type="entry name" value="CULLIN_1"/>
    <property type="match status" value="1"/>
</dbReference>
<dbReference type="FunFam" id="1.20.1310.10:FF:000011">
    <property type="entry name" value="Cullin 1"/>
    <property type="match status" value="1"/>
</dbReference>
<dbReference type="InterPro" id="IPR019559">
    <property type="entry name" value="Cullin_neddylation_domain"/>
</dbReference>
<reference evidence="13" key="1">
    <citation type="submission" date="2011-08" db="EMBL/GenBank/DDBJ databases">
        <authorList>
            <person name="Rombauts S."/>
        </authorList>
    </citation>
    <scope>NUCLEOTIDE SEQUENCE</scope>
    <source>
        <strain evidence="13">London</strain>
    </source>
</reference>
<dbReference type="InterPro" id="IPR036390">
    <property type="entry name" value="WH_DNA-bd_sf"/>
</dbReference>
<dbReference type="SUPFAM" id="SSF75632">
    <property type="entry name" value="Cullin homology domain"/>
    <property type="match status" value="1"/>
</dbReference>
<dbReference type="InterPro" id="IPR036388">
    <property type="entry name" value="WH-like_DNA-bd_sf"/>
</dbReference>
<dbReference type="FunFam" id="1.20.1310.10:FF:000019">
    <property type="entry name" value="Cullin 1"/>
    <property type="match status" value="1"/>
</dbReference>
<dbReference type="HOGENOM" id="CLU_004747_6_1_1"/>
<dbReference type="GO" id="GO:0006915">
    <property type="term" value="P:apoptotic process"/>
    <property type="evidence" value="ECO:0007669"/>
    <property type="project" value="UniProtKB-ARBA"/>
</dbReference>
<keyword evidence="10" id="KW-0175">Coiled coil</keyword>
<dbReference type="SUPFAM" id="SSF74788">
    <property type="entry name" value="Cullin repeat-like"/>
    <property type="match status" value="1"/>
</dbReference>
<dbReference type="InterPro" id="IPR016159">
    <property type="entry name" value="Cullin_repeat-like_dom_sf"/>
</dbReference>
<evidence type="ECO:0000256" key="1">
    <source>
        <dbReference type="ARBA" id="ARBA00004906"/>
    </source>
</evidence>
<dbReference type="InterPro" id="IPR001373">
    <property type="entry name" value="Cullin_N"/>
</dbReference>
<dbReference type="PROSITE" id="PS50069">
    <property type="entry name" value="CULLIN_2"/>
    <property type="match status" value="1"/>
</dbReference>
<dbReference type="FunFam" id="1.20.1310.10:FF:000007">
    <property type="entry name" value="Cullin 1"/>
    <property type="match status" value="1"/>
</dbReference>
<evidence type="ECO:0000313" key="12">
    <source>
        <dbReference type="EnsemblMetazoa" id="tetur17g00940.1"/>
    </source>
</evidence>
<evidence type="ECO:0000256" key="2">
    <source>
        <dbReference type="ARBA" id="ARBA00006019"/>
    </source>
</evidence>
<dbReference type="FunFam" id="4.10.1030.10:FF:000001">
    <property type="entry name" value="Putative Cullin-1"/>
    <property type="match status" value="1"/>
</dbReference>
<keyword evidence="3" id="KW-0488">Methylation</keyword>
<dbReference type="GO" id="GO:0031625">
    <property type="term" value="F:ubiquitin protein ligase binding"/>
    <property type="evidence" value="ECO:0007669"/>
    <property type="project" value="InterPro"/>
</dbReference>
<evidence type="ECO:0000256" key="9">
    <source>
        <dbReference type="RuleBase" id="RU003829"/>
    </source>
</evidence>
<dbReference type="EMBL" id="CAEY01000333">
    <property type="status" value="NOT_ANNOTATED_CDS"/>
    <property type="molecule type" value="Genomic_DNA"/>
</dbReference>
<dbReference type="GO" id="GO:0070936">
    <property type="term" value="P:protein K48-linked ubiquitination"/>
    <property type="evidence" value="ECO:0007669"/>
    <property type="project" value="UniProtKB-ARBA"/>
</dbReference>
<reference evidence="12" key="2">
    <citation type="submission" date="2015-06" db="UniProtKB">
        <authorList>
            <consortium name="EnsemblMetazoa"/>
        </authorList>
    </citation>
    <scope>IDENTIFICATION</scope>
</reference>
<keyword evidence="5" id="KW-0833">Ubl conjugation pathway</keyword>
<dbReference type="FunFam" id="1.10.10.10:FF:000161">
    <property type="entry name" value="Cullin 1"/>
    <property type="match status" value="1"/>
</dbReference>
<dbReference type="GO" id="GO:1902532">
    <property type="term" value="P:negative regulation of intracellular signal transduction"/>
    <property type="evidence" value="ECO:0007669"/>
    <property type="project" value="UniProtKB-ARBA"/>
</dbReference>
<dbReference type="EnsemblMetazoa" id="tetur17g00940.1">
    <property type="protein sequence ID" value="tetur17g00940.1"/>
    <property type="gene ID" value="tetur17g00940"/>
</dbReference>
<accession>T1KPL7</accession>
<dbReference type="GO" id="GO:0043066">
    <property type="term" value="P:negative regulation of apoptotic process"/>
    <property type="evidence" value="ECO:0007669"/>
    <property type="project" value="UniProtKB-ARBA"/>
</dbReference>
<keyword evidence="4" id="KW-1017">Isopeptide bond</keyword>
<dbReference type="AlphaFoldDB" id="T1KPL7"/>
<dbReference type="SUPFAM" id="SSF46785">
    <property type="entry name" value="Winged helix' DNA-binding domain"/>
    <property type="match status" value="1"/>
</dbReference>
<comment type="similarity">
    <text evidence="2 8 9">Belongs to the cullin family.</text>
</comment>
<dbReference type="Gene3D" id="1.20.1310.10">
    <property type="entry name" value="Cullin Repeats"/>
    <property type="match status" value="4"/>
</dbReference>
<evidence type="ECO:0000256" key="8">
    <source>
        <dbReference type="PROSITE-ProRule" id="PRU00330"/>
    </source>
</evidence>
<feature type="coiled-coil region" evidence="10">
    <location>
        <begin position="255"/>
        <end position="282"/>
    </location>
</feature>
<dbReference type="FunFam" id="1.20.1310.10:FF:000023">
    <property type="entry name" value="cullin-1"/>
    <property type="match status" value="1"/>
</dbReference>
<evidence type="ECO:0000313" key="13">
    <source>
        <dbReference type="Proteomes" id="UP000015104"/>
    </source>
</evidence>
<evidence type="ECO:0000256" key="5">
    <source>
        <dbReference type="ARBA" id="ARBA00022786"/>
    </source>
</evidence>
<dbReference type="SMART" id="SM00182">
    <property type="entry name" value="CULLIN"/>
    <property type="match status" value="1"/>
</dbReference>
<dbReference type="Pfam" id="PF10557">
    <property type="entry name" value="Cullin_Nedd8"/>
    <property type="match status" value="1"/>
</dbReference>
<dbReference type="InterPro" id="IPR036317">
    <property type="entry name" value="Cullin_homology_sf"/>
</dbReference>
<dbReference type="InterPro" id="IPR059120">
    <property type="entry name" value="Cullin-like_AB"/>
</dbReference>
<evidence type="ECO:0000256" key="6">
    <source>
        <dbReference type="ARBA" id="ARBA00022843"/>
    </source>
</evidence>